<gene>
    <name evidence="1" type="ORF">HCJ59_12105</name>
</gene>
<sequence>MFGCSAGEKDKNTSFSLKKLESEFSYGEVFKVNKKEVENIIMRVSDDSLLFGVQDRASRDFSFYWTGLDQKMQKTKKLTISEKIGDKADELYLGVEGYEELGIRNDEKFETVGILNFSGRYFDLYKNNLVDNYSDTAELENEKQLTYFRDTNDSVESRVLITWDRNGKIESKVPISEVLKDSRATCDNMVVFGEYTYIFSKKTKEIYQLTNELKLVKTYDLAPYLNSGELENDGSFFYQAELKKGIFSIYEEDGSTHYFDVKADSVTPWDFSNPDYKNKYMLGTSSFIDLGNQQNIYYLDSKKTFDASGRGLSGNGDYYFLSRRNLTRNNPKEEARNTAYLVKVKGNKLKDFLEEYSNRTK</sequence>
<comment type="caution">
    <text evidence="1">The sequence shown here is derived from an EMBL/GenBank/DDBJ whole genome shotgun (WGS) entry which is preliminary data.</text>
</comment>
<evidence type="ECO:0008006" key="3">
    <source>
        <dbReference type="Google" id="ProtNLM"/>
    </source>
</evidence>
<evidence type="ECO:0000313" key="1">
    <source>
        <dbReference type="EMBL" id="MBC1510626.1"/>
    </source>
</evidence>
<keyword evidence="2" id="KW-1185">Reference proteome</keyword>
<dbReference type="Proteomes" id="UP000587800">
    <property type="component" value="Unassembled WGS sequence"/>
</dbReference>
<reference evidence="1 2" key="1">
    <citation type="submission" date="2020-03" db="EMBL/GenBank/DDBJ databases">
        <title>Soil Listeria distribution.</title>
        <authorList>
            <person name="Liao J."/>
            <person name="Wiedmann M."/>
        </authorList>
    </citation>
    <scope>NUCLEOTIDE SEQUENCE [LARGE SCALE GENOMIC DNA]</scope>
    <source>
        <strain evidence="1 2">FSL L7-1515</strain>
    </source>
</reference>
<protein>
    <recommendedName>
        <fullName evidence="3">Lipoprotein</fullName>
    </recommendedName>
</protein>
<name>A0ABR6SY65_9LIST</name>
<evidence type="ECO:0000313" key="2">
    <source>
        <dbReference type="Proteomes" id="UP000587800"/>
    </source>
</evidence>
<organism evidence="1 2">
    <name type="scientific">Listeria immobilis</name>
    <dbReference type="NCBI Taxonomy" id="2713502"/>
    <lineage>
        <taxon>Bacteria</taxon>
        <taxon>Bacillati</taxon>
        <taxon>Bacillota</taxon>
        <taxon>Bacilli</taxon>
        <taxon>Bacillales</taxon>
        <taxon>Listeriaceae</taxon>
        <taxon>Listeria</taxon>
    </lineage>
</organism>
<proteinExistence type="predicted"/>
<dbReference type="EMBL" id="JAASUB010000014">
    <property type="protein sequence ID" value="MBC1510626.1"/>
    <property type="molecule type" value="Genomic_DNA"/>
</dbReference>
<accession>A0ABR6SY65</accession>